<dbReference type="AlphaFoldDB" id="A0A844GGL2"/>
<gene>
    <name evidence="1" type="ORF">GKE73_16470</name>
</gene>
<dbReference type="Proteomes" id="UP000446658">
    <property type="component" value="Unassembled WGS sequence"/>
</dbReference>
<sequence length="366" mass="38450">MTRRIESLKPNFARSNMKSSEITQTRQILSMRLGTHSASYQYAAPLILGNLDAEIQAAFSSARQSPTSTGSFAAVAASQTITRSTGSWLTDGFLVGDMVKLSGFTVTDNNSMVAMVTALTATTMTVDVLKPTDATTLLDDAAAAYRTVALAGKRVSVGNAALTTFGIEHYLPDNSVYELFSGMAVNKLQIDAKPGDMVKATIDFVGLTSTIGSAPQAGATYTSAPTNDPMDAFSGKLYVGGVASGNITTLQVSLDNGRKTADGVVGSPVAPGLIEGTNDTQVSLTAYFSDNSLANAFRNEQSIAIDVPFFDPNGTDFIKLRMGNVKITSVDEGIQMNGYVLLTIKGQALLDSASGTNCILQRSNTP</sequence>
<name>A0A844GGL2_9NEIS</name>
<reference evidence="1 2" key="1">
    <citation type="submission" date="2019-11" db="EMBL/GenBank/DDBJ databases">
        <title>Draft genome sequence of Paludibacterium sp. dN18-1.</title>
        <authorList>
            <person name="Im W.-T."/>
        </authorList>
    </citation>
    <scope>NUCLEOTIDE SEQUENCE [LARGE SCALE GENOMIC DNA]</scope>
    <source>
        <strain evidence="2">dN 18-1</strain>
    </source>
</reference>
<keyword evidence="2" id="KW-1185">Reference proteome</keyword>
<evidence type="ECO:0000313" key="1">
    <source>
        <dbReference type="EMBL" id="MTD34027.1"/>
    </source>
</evidence>
<proteinExistence type="predicted"/>
<comment type="caution">
    <text evidence="1">The sequence shown here is derived from an EMBL/GenBank/DDBJ whole genome shotgun (WGS) entry which is preliminary data.</text>
</comment>
<dbReference type="RefSeq" id="WP_230371215.1">
    <property type="nucleotide sequence ID" value="NZ_WLYX01000001.1"/>
</dbReference>
<organism evidence="1 2">
    <name type="scientific">Paludibacterium denitrificans</name>
    <dbReference type="NCBI Taxonomy" id="2675226"/>
    <lineage>
        <taxon>Bacteria</taxon>
        <taxon>Pseudomonadati</taxon>
        <taxon>Pseudomonadota</taxon>
        <taxon>Betaproteobacteria</taxon>
        <taxon>Neisseriales</taxon>
        <taxon>Chromobacteriaceae</taxon>
        <taxon>Paludibacterium</taxon>
    </lineage>
</organism>
<evidence type="ECO:0000313" key="2">
    <source>
        <dbReference type="Proteomes" id="UP000446658"/>
    </source>
</evidence>
<accession>A0A844GGL2</accession>
<dbReference type="Pfam" id="PF18906">
    <property type="entry name" value="Phage_tube_2"/>
    <property type="match status" value="1"/>
</dbReference>
<protein>
    <submittedName>
        <fullName evidence="1">Uncharacterized protein</fullName>
    </submittedName>
</protein>
<dbReference type="EMBL" id="WLYX01000001">
    <property type="protein sequence ID" value="MTD34027.1"/>
    <property type="molecule type" value="Genomic_DNA"/>
</dbReference>
<dbReference type="InterPro" id="IPR044000">
    <property type="entry name" value="Phage_tube_2"/>
</dbReference>